<comment type="caution">
    <text evidence="4">The sequence shown here is derived from an EMBL/GenBank/DDBJ whole genome shotgun (WGS) entry which is preliminary data.</text>
</comment>
<sequence length="169" mass="18772">MKFSHFSTLLFIVIIALIAVVEAGKSNKKRKPNAPTQRVRFNRKMNGVSTWFNGHDLKGAACYGTLLGNSHVDAKDGWYIGAVRMKHYVGGYRAACFECARITSGRRSIIVRIIDDCAGCKPNQIDLTASAFKALAPLSRGVIHTKYEFIRCPSRGNLKWPKSPKARSN</sequence>
<dbReference type="InterPro" id="IPR036908">
    <property type="entry name" value="RlpA-like_sf"/>
</dbReference>
<dbReference type="InterPro" id="IPR009009">
    <property type="entry name" value="RlpA-like_DPBB"/>
</dbReference>
<dbReference type="Pfam" id="PF03330">
    <property type="entry name" value="DPBB_1"/>
    <property type="match status" value="1"/>
</dbReference>
<evidence type="ECO:0000259" key="3">
    <source>
        <dbReference type="Pfam" id="PF03330"/>
    </source>
</evidence>
<dbReference type="SUPFAM" id="SSF50685">
    <property type="entry name" value="Barwin-like endoglucanases"/>
    <property type="match status" value="1"/>
</dbReference>
<protein>
    <submittedName>
        <fullName evidence="4">RlpA-like double-psi beta-barrel-protein domain-containing protein-containing protein</fullName>
    </submittedName>
</protein>
<dbReference type="InParanoid" id="A0A1Y2GSE8"/>
<dbReference type="RefSeq" id="XP_021882561.1">
    <property type="nucleotide sequence ID" value="XM_022023747.1"/>
</dbReference>
<keyword evidence="1 2" id="KW-0732">Signal</keyword>
<evidence type="ECO:0000256" key="2">
    <source>
        <dbReference type="SAM" id="SignalP"/>
    </source>
</evidence>
<gene>
    <name evidence="4" type="ORF">BCR41DRAFT_351137</name>
</gene>
<name>A0A1Y2GSE8_9FUNG</name>
<dbReference type="PANTHER" id="PTHR31836:SF28">
    <property type="entry name" value="SRCR DOMAIN-CONTAINING PROTEIN-RELATED"/>
    <property type="match status" value="1"/>
</dbReference>
<dbReference type="Proteomes" id="UP000193648">
    <property type="component" value="Unassembled WGS sequence"/>
</dbReference>
<dbReference type="CDD" id="cd22191">
    <property type="entry name" value="DPBB_RlpA_EXP_N-like"/>
    <property type="match status" value="1"/>
</dbReference>
<evidence type="ECO:0000256" key="1">
    <source>
        <dbReference type="ARBA" id="ARBA00022729"/>
    </source>
</evidence>
<feature type="chain" id="PRO_5012056349" evidence="2">
    <location>
        <begin position="24"/>
        <end position="169"/>
    </location>
</feature>
<dbReference type="AlphaFoldDB" id="A0A1Y2GSE8"/>
<dbReference type="STRING" id="64571.A0A1Y2GSE8"/>
<dbReference type="Gene3D" id="2.40.40.10">
    <property type="entry name" value="RlpA-like domain"/>
    <property type="match status" value="1"/>
</dbReference>
<reference evidence="4 5" key="1">
    <citation type="submission" date="2016-07" db="EMBL/GenBank/DDBJ databases">
        <title>Pervasive Adenine N6-methylation of Active Genes in Fungi.</title>
        <authorList>
            <consortium name="DOE Joint Genome Institute"/>
            <person name="Mondo S.J."/>
            <person name="Dannebaum R.O."/>
            <person name="Kuo R.C."/>
            <person name="Labutti K."/>
            <person name="Haridas S."/>
            <person name="Kuo A."/>
            <person name="Salamov A."/>
            <person name="Ahrendt S.R."/>
            <person name="Lipzen A."/>
            <person name="Sullivan W."/>
            <person name="Andreopoulos W.B."/>
            <person name="Clum A."/>
            <person name="Lindquist E."/>
            <person name="Daum C."/>
            <person name="Ramamoorthy G.K."/>
            <person name="Gryganskyi A."/>
            <person name="Culley D."/>
            <person name="Magnuson J.K."/>
            <person name="James T.Y."/>
            <person name="O'Malley M.A."/>
            <person name="Stajich J.E."/>
            <person name="Spatafora J.W."/>
            <person name="Visel A."/>
            <person name="Grigoriev I.V."/>
        </authorList>
    </citation>
    <scope>NUCLEOTIDE SEQUENCE [LARGE SCALE GENOMIC DNA]</scope>
    <source>
        <strain evidence="4 5">NRRL 3116</strain>
    </source>
</reference>
<proteinExistence type="predicted"/>
<evidence type="ECO:0000313" key="5">
    <source>
        <dbReference type="Proteomes" id="UP000193648"/>
    </source>
</evidence>
<evidence type="ECO:0000313" key="4">
    <source>
        <dbReference type="EMBL" id="ORZ20021.1"/>
    </source>
</evidence>
<feature type="domain" description="RlpA-like protein double-psi beta-barrel" evidence="3">
    <location>
        <begin position="92"/>
        <end position="147"/>
    </location>
</feature>
<feature type="signal peptide" evidence="2">
    <location>
        <begin position="1"/>
        <end position="23"/>
    </location>
</feature>
<dbReference type="PANTHER" id="PTHR31836">
    <property type="match status" value="1"/>
</dbReference>
<dbReference type="GeneID" id="33565591"/>
<organism evidence="4 5">
    <name type="scientific">Lobosporangium transversale</name>
    <dbReference type="NCBI Taxonomy" id="64571"/>
    <lineage>
        <taxon>Eukaryota</taxon>
        <taxon>Fungi</taxon>
        <taxon>Fungi incertae sedis</taxon>
        <taxon>Mucoromycota</taxon>
        <taxon>Mortierellomycotina</taxon>
        <taxon>Mortierellomycetes</taxon>
        <taxon>Mortierellales</taxon>
        <taxon>Mortierellaceae</taxon>
        <taxon>Lobosporangium</taxon>
    </lineage>
</organism>
<accession>A0A1Y2GSE8</accession>
<dbReference type="EMBL" id="MCFF01000013">
    <property type="protein sequence ID" value="ORZ20021.1"/>
    <property type="molecule type" value="Genomic_DNA"/>
</dbReference>
<keyword evidence="5" id="KW-1185">Reference proteome</keyword>
<dbReference type="OrthoDB" id="623670at2759"/>
<dbReference type="InterPro" id="IPR051477">
    <property type="entry name" value="Expansin_CellWall"/>
</dbReference>